<reference evidence="1" key="2">
    <citation type="submission" date="2020-05" db="UniProtKB">
        <authorList>
            <consortium name="EnsemblMetazoa"/>
        </authorList>
    </citation>
    <scope>IDENTIFICATION</scope>
    <source>
        <strain evidence="1">IAEA</strain>
    </source>
</reference>
<evidence type="ECO:0000313" key="1">
    <source>
        <dbReference type="EnsemblMetazoa" id="GPAI016785-PA"/>
    </source>
</evidence>
<sequence length="219" mass="24918">MPSFEFVDIIDAAKQRRGRLIMLQSSWQWFYKSDLQGYLTRTINVNVSHNNDYNGRMEQGSIAGIGRGNLVVSSLGMHFKHDEIVADVTEIVEPSVLIEFFSQHSPDATRNSVFLNLFCTNLTPQRFKTLSKLVGTAVSGSVAPLLLTFTYSSIARNLSTRQCQCEANIYLFICPRDEQPTREILNCNVQLMAKKESKKDVYTCTSRVIEHREGSRHFQ</sequence>
<keyword evidence="2" id="KW-1185">Reference proteome</keyword>
<accession>A0A1A9ZJG6</accession>
<dbReference type="Pfam" id="PF14964">
    <property type="entry name" value="INTS15"/>
    <property type="match status" value="1"/>
</dbReference>
<dbReference type="InterPro" id="IPR027844">
    <property type="entry name" value="INTS15"/>
</dbReference>
<dbReference type="EnsemblMetazoa" id="GPAI016785-RA">
    <property type="protein sequence ID" value="GPAI016785-PA"/>
    <property type="gene ID" value="GPAI016785"/>
</dbReference>
<proteinExistence type="predicted"/>
<protein>
    <submittedName>
        <fullName evidence="1">Uncharacterized protein</fullName>
    </submittedName>
</protein>
<evidence type="ECO:0000313" key="2">
    <source>
        <dbReference type="Proteomes" id="UP000092445"/>
    </source>
</evidence>
<dbReference type="STRING" id="7398.A0A1A9ZJG6"/>
<name>A0A1A9ZJG6_GLOPL</name>
<reference evidence="2" key="1">
    <citation type="submission" date="2014-03" db="EMBL/GenBank/DDBJ databases">
        <authorList>
            <person name="Aksoy S."/>
            <person name="Warren W."/>
            <person name="Wilson R.K."/>
        </authorList>
    </citation>
    <scope>NUCLEOTIDE SEQUENCE [LARGE SCALE GENOMIC DNA]</scope>
    <source>
        <strain evidence="2">IAEA</strain>
    </source>
</reference>
<dbReference type="VEuPathDB" id="VectorBase:GPAI016785"/>
<dbReference type="AlphaFoldDB" id="A0A1A9ZJG6"/>
<dbReference type="Proteomes" id="UP000092445">
    <property type="component" value="Unassembled WGS sequence"/>
</dbReference>
<organism evidence="1 2">
    <name type="scientific">Glossina pallidipes</name>
    <name type="common">Tsetse fly</name>
    <dbReference type="NCBI Taxonomy" id="7398"/>
    <lineage>
        <taxon>Eukaryota</taxon>
        <taxon>Metazoa</taxon>
        <taxon>Ecdysozoa</taxon>
        <taxon>Arthropoda</taxon>
        <taxon>Hexapoda</taxon>
        <taxon>Insecta</taxon>
        <taxon>Pterygota</taxon>
        <taxon>Neoptera</taxon>
        <taxon>Endopterygota</taxon>
        <taxon>Diptera</taxon>
        <taxon>Brachycera</taxon>
        <taxon>Muscomorpha</taxon>
        <taxon>Hippoboscoidea</taxon>
        <taxon>Glossinidae</taxon>
        <taxon>Glossina</taxon>
    </lineage>
</organism>